<dbReference type="InterPro" id="IPR016156">
    <property type="entry name" value="FAD/NAD-linked_Rdtase_dimer_sf"/>
</dbReference>
<dbReference type="Gene3D" id="3.30.390.30">
    <property type="match status" value="1"/>
</dbReference>
<evidence type="ECO:0000256" key="7">
    <source>
        <dbReference type="ARBA" id="ARBA00022827"/>
    </source>
</evidence>
<dbReference type="GO" id="GO:0051536">
    <property type="term" value="F:iron-sulfur cluster binding"/>
    <property type="evidence" value="ECO:0007669"/>
    <property type="project" value="UniProtKB-KW"/>
</dbReference>
<keyword evidence="4" id="KW-0349">Heme</keyword>
<name>A0AAD5UEW2_9FUNG</name>
<dbReference type="InterPro" id="IPR023753">
    <property type="entry name" value="FAD/NAD-binding_dom"/>
</dbReference>
<evidence type="ECO:0000256" key="4">
    <source>
        <dbReference type="ARBA" id="ARBA00022617"/>
    </source>
</evidence>
<dbReference type="Gene3D" id="3.50.50.60">
    <property type="entry name" value="FAD/NAD(P)-binding domain"/>
    <property type="match status" value="2"/>
</dbReference>
<feature type="domain" description="FAD/NAD(P)-binding" evidence="11">
    <location>
        <begin position="17"/>
        <end position="283"/>
    </location>
</feature>
<dbReference type="Proteomes" id="UP001210925">
    <property type="component" value="Unassembled WGS sequence"/>
</dbReference>
<evidence type="ECO:0000256" key="2">
    <source>
        <dbReference type="ARBA" id="ARBA00001974"/>
    </source>
</evidence>
<accession>A0AAD5UEW2</accession>
<protein>
    <submittedName>
        <fullName evidence="13">Uncharacterized protein</fullName>
    </submittedName>
</protein>
<evidence type="ECO:0000256" key="6">
    <source>
        <dbReference type="ARBA" id="ARBA00022723"/>
    </source>
</evidence>
<comment type="caution">
    <text evidence="13">The sequence shown here is derived from an EMBL/GenBank/DDBJ whole genome shotgun (WGS) entry which is preliminary data.</text>
</comment>
<dbReference type="SUPFAM" id="SSF51905">
    <property type="entry name" value="FAD/NAD(P)-binding domain"/>
    <property type="match status" value="2"/>
</dbReference>
<dbReference type="AlphaFoldDB" id="A0AAD5UEW2"/>
<dbReference type="Pfam" id="PF07992">
    <property type="entry name" value="Pyr_redox_2"/>
    <property type="match status" value="1"/>
</dbReference>
<dbReference type="InterPro" id="IPR041575">
    <property type="entry name" value="Rubredoxin_C"/>
</dbReference>
<keyword evidence="6" id="KW-0479">Metal-binding</keyword>
<dbReference type="PANTHER" id="PTHR43809:SF1">
    <property type="entry name" value="NITRITE REDUCTASE (NADH) LARGE SUBUNIT"/>
    <property type="match status" value="1"/>
</dbReference>
<evidence type="ECO:0000256" key="1">
    <source>
        <dbReference type="ARBA" id="ARBA00001929"/>
    </source>
</evidence>
<evidence type="ECO:0000313" key="14">
    <source>
        <dbReference type="Proteomes" id="UP001210925"/>
    </source>
</evidence>
<evidence type="ECO:0000256" key="10">
    <source>
        <dbReference type="ARBA" id="ARBA00023014"/>
    </source>
</evidence>
<dbReference type="InterPro" id="IPR036188">
    <property type="entry name" value="FAD/NAD-bd_sf"/>
</dbReference>
<dbReference type="InterPro" id="IPR052034">
    <property type="entry name" value="NasD-like"/>
</dbReference>
<dbReference type="PRINTS" id="PR00368">
    <property type="entry name" value="FADPNR"/>
</dbReference>
<proteinExistence type="predicted"/>
<dbReference type="EMBL" id="JADGKB010000116">
    <property type="protein sequence ID" value="KAJ3253215.1"/>
    <property type="molecule type" value="Genomic_DNA"/>
</dbReference>
<keyword evidence="9" id="KW-0408">Iron</keyword>
<comment type="cofactor">
    <cofactor evidence="2">
        <name>FAD</name>
        <dbReference type="ChEBI" id="CHEBI:57692"/>
    </cofactor>
</comment>
<evidence type="ECO:0000256" key="3">
    <source>
        <dbReference type="ARBA" id="ARBA00005096"/>
    </source>
</evidence>
<dbReference type="GO" id="GO:0016491">
    <property type="term" value="F:oxidoreductase activity"/>
    <property type="evidence" value="ECO:0007669"/>
    <property type="project" value="UniProtKB-KW"/>
</dbReference>
<evidence type="ECO:0000256" key="9">
    <source>
        <dbReference type="ARBA" id="ARBA00023004"/>
    </source>
</evidence>
<dbReference type="Pfam" id="PF18267">
    <property type="entry name" value="Rubredoxin_C"/>
    <property type="match status" value="1"/>
</dbReference>
<comment type="pathway">
    <text evidence="3">Nitrogen metabolism; nitrate reduction (assimilation).</text>
</comment>
<gene>
    <name evidence="13" type="ORF">HK103_000803</name>
</gene>
<keyword evidence="5" id="KW-0285">Flavoprotein</keyword>
<keyword evidence="14" id="KW-1185">Reference proteome</keyword>
<evidence type="ECO:0000313" key="13">
    <source>
        <dbReference type="EMBL" id="KAJ3253215.1"/>
    </source>
</evidence>
<evidence type="ECO:0000256" key="8">
    <source>
        <dbReference type="ARBA" id="ARBA00023002"/>
    </source>
</evidence>
<reference evidence="13" key="1">
    <citation type="submission" date="2020-05" db="EMBL/GenBank/DDBJ databases">
        <title>Phylogenomic resolution of chytrid fungi.</title>
        <authorList>
            <person name="Stajich J.E."/>
            <person name="Amses K."/>
            <person name="Simmons R."/>
            <person name="Seto K."/>
            <person name="Myers J."/>
            <person name="Bonds A."/>
            <person name="Quandt C.A."/>
            <person name="Barry K."/>
            <person name="Liu P."/>
            <person name="Grigoriev I."/>
            <person name="Longcore J.E."/>
            <person name="James T.Y."/>
        </authorList>
    </citation>
    <scope>NUCLEOTIDE SEQUENCE</scope>
    <source>
        <strain evidence="13">PLAUS21</strain>
    </source>
</reference>
<sequence length="455" mass="50605">MSAGNFIERLLEYDVGHRYEILVFGQELHVAYNRVSLSSYFETGDPCVLYMKQLDWLNAFSEARLQYYTDTIVTNIDYKHKLVSTTDEIHSYDILLLATGSVPFIPPSINANIQGVFVFRTIQNVESMISYSRALQSHKGAKCAVVVGGGLLGLEAAKAFLNLGIFDKVVVLERSPHILARQIDSEAARIVSSKIESFGISIKVNATVDRLDVINGRLNGVFLQKNGYLECQMLCFAIGVRARDGLARESGLKCHAQGGIVVDQNLQTNVKDVYAIGDCANFKNRCYGLYSPGFEMGDILAYNLVNGRKKEFSEPALSTKLKFFGVKVASFGDLRESKNVRAMVYKDPFGKIYRKLFFSSEKRLLGGILVGDIRDSQNLIQLVKSQSVISQPDLLLKSVHAVCKHFNLSELVAFLVKQSSSSRNSKAWKTGYKDCSCSHLIEKISVSVNQINAKL</sequence>
<evidence type="ECO:0000256" key="5">
    <source>
        <dbReference type="ARBA" id="ARBA00022630"/>
    </source>
</evidence>
<keyword evidence="7" id="KW-0274">FAD</keyword>
<organism evidence="13 14">
    <name type="scientific">Boothiomyces macroporosus</name>
    <dbReference type="NCBI Taxonomy" id="261099"/>
    <lineage>
        <taxon>Eukaryota</taxon>
        <taxon>Fungi</taxon>
        <taxon>Fungi incertae sedis</taxon>
        <taxon>Chytridiomycota</taxon>
        <taxon>Chytridiomycota incertae sedis</taxon>
        <taxon>Chytridiomycetes</taxon>
        <taxon>Rhizophydiales</taxon>
        <taxon>Terramycetaceae</taxon>
        <taxon>Boothiomyces</taxon>
    </lineage>
</organism>
<keyword evidence="8" id="KW-0560">Oxidoreductase</keyword>
<dbReference type="GO" id="GO:0046872">
    <property type="term" value="F:metal ion binding"/>
    <property type="evidence" value="ECO:0007669"/>
    <property type="project" value="UniProtKB-KW"/>
</dbReference>
<evidence type="ECO:0000259" key="12">
    <source>
        <dbReference type="Pfam" id="PF18267"/>
    </source>
</evidence>
<keyword evidence="10" id="KW-0411">Iron-sulfur</keyword>
<comment type="cofactor">
    <cofactor evidence="1">
        <name>siroheme</name>
        <dbReference type="ChEBI" id="CHEBI:60052"/>
    </cofactor>
</comment>
<feature type="domain" description="NADH-rubredoxin oxidoreductase C-terminal" evidence="12">
    <location>
        <begin position="318"/>
        <end position="386"/>
    </location>
</feature>
<evidence type="ECO:0000259" key="11">
    <source>
        <dbReference type="Pfam" id="PF07992"/>
    </source>
</evidence>
<dbReference type="PANTHER" id="PTHR43809">
    <property type="entry name" value="NITRITE REDUCTASE (NADH) LARGE SUBUNIT"/>
    <property type="match status" value="1"/>
</dbReference>